<dbReference type="EMBL" id="JBELPZ010000003">
    <property type="protein sequence ID" value="MFL9843863.1"/>
    <property type="molecule type" value="Genomic_DNA"/>
</dbReference>
<feature type="transmembrane region" description="Helical" evidence="1">
    <location>
        <begin position="9"/>
        <end position="33"/>
    </location>
</feature>
<keyword evidence="3" id="KW-1185">Reference proteome</keyword>
<organism evidence="2 3">
    <name type="scientific">Flavobacterium rhizosphaerae</name>
    <dbReference type="NCBI Taxonomy" id="3163298"/>
    <lineage>
        <taxon>Bacteria</taxon>
        <taxon>Pseudomonadati</taxon>
        <taxon>Bacteroidota</taxon>
        <taxon>Flavobacteriia</taxon>
        <taxon>Flavobacteriales</taxon>
        <taxon>Flavobacteriaceae</taxon>
        <taxon>Flavobacterium</taxon>
    </lineage>
</organism>
<proteinExistence type="predicted"/>
<keyword evidence="1" id="KW-1133">Transmembrane helix</keyword>
<dbReference type="Proteomes" id="UP001629156">
    <property type="component" value="Unassembled WGS sequence"/>
</dbReference>
<gene>
    <name evidence="2" type="ORF">ABS766_05460</name>
</gene>
<feature type="transmembrane region" description="Helical" evidence="1">
    <location>
        <begin position="81"/>
        <end position="99"/>
    </location>
</feature>
<accession>A0ABW8YUN6</accession>
<dbReference type="RefSeq" id="WP_408084111.1">
    <property type="nucleotide sequence ID" value="NZ_JBELPZ010000003.1"/>
</dbReference>
<sequence>MKKYDFRHIAFHVLVALYFIWLLVFALLLAMFLSNTFGGGDIRLEKIFMTWIFVNIIMGSAVFIVIQLFKNNGLLNRVIRFTYIGTVVASVSIILATMVK</sequence>
<feature type="transmembrane region" description="Helical" evidence="1">
    <location>
        <begin position="48"/>
        <end position="69"/>
    </location>
</feature>
<keyword evidence="1" id="KW-0812">Transmembrane</keyword>
<name>A0ABW8YUN6_9FLAO</name>
<evidence type="ECO:0000313" key="2">
    <source>
        <dbReference type="EMBL" id="MFL9843863.1"/>
    </source>
</evidence>
<evidence type="ECO:0000313" key="3">
    <source>
        <dbReference type="Proteomes" id="UP001629156"/>
    </source>
</evidence>
<comment type="caution">
    <text evidence="2">The sequence shown here is derived from an EMBL/GenBank/DDBJ whole genome shotgun (WGS) entry which is preliminary data.</text>
</comment>
<reference evidence="2 3" key="1">
    <citation type="submission" date="2024-06" db="EMBL/GenBank/DDBJ databases">
        <authorList>
            <person name="Kaempfer P."/>
            <person name="Viver T."/>
        </authorList>
    </citation>
    <scope>NUCLEOTIDE SEQUENCE [LARGE SCALE GENOMIC DNA]</scope>
    <source>
        <strain evidence="2 3">ST-119</strain>
    </source>
</reference>
<keyword evidence="1" id="KW-0472">Membrane</keyword>
<evidence type="ECO:0000256" key="1">
    <source>
        <dbReference type="SAM" id="Phobius"/>
    </source>
</evidence>
<protein>
    <submittedName>
        <fullName evidence="2">Uncharacterized protein</fullName>
    </submittedName>
</protein>